<comment type="caution">
    <text evidence="2">The sequence shown here is derived from an EMBL/GenBank/DDBJ whole genome shotgun (WGS) entry which is preliminary data.</text>
</comment>
<dbReference type="EMBL" id="JACHGN010000043">
    <property type="protein sequence ID" value="MBB5140440.1"/>
    <property type="molecule type" value="Genomic_DNA"/>
</dbReference>
<dbReference type="Pfam" id="PF14216">
    <property type="entry name" value="DUF4326"/>
    <property type="match status" value="1"/>
</dbReference>
<dbReference type="InterPro" id="IPR025475">
    <property type="entry name" value="DUF4326"/>
</dbReference>
<evidence type="ECO:0000313" key="2">
    <source>
        <dbReference type="EMBL" id="MBB5140440.1"/>
    </source>
</evidence>
<organism evidence="2 3">
    <name type="scientific">Thermocatellispora tengchongensis</name>
    <dbReference type="NCBI Taxonomy" id="1073253"/>
    <lineage>
        <taxon>Bacteria</taxon>
        <taxon>Bacillati</taxon>
        <taxon>Actinomycetota</taxon>
        <taxon>Actinomycetes</taxon>
        <taxon>Streptosporangiales</taxon>
        <taxon>Streptosporangiaceae</taxon>
        <taxon>Thermocatellispora</taxon>
    </lineage>
</organism>
<feature type="domain" description="DUF4326" evidence="1">
    <location>
        <begin position="15"/>
        <end position="101"/>
    </location>
</feature>
<proteinExistence type="predicted"/>
<dbReference type="Proteomes" id="UP000578449">
    <property type="component" value="Unassembled WGS sequence"/>
</dbReference>
<sequence length="109" mass="12004">MPHRVRVEGDRYHGHVPEGAIYVGRAAPGLKRSPYANPHAVDKACRACGGKVHDRAEMMELYRLHLRDHPDLVAAARRELAGHDLACWCRPDQPCHADVLLDVAAGKGP</sequence>
<accession>A0A840PRM7</accession>
<name>A0A840PRM7_9ACTN</name>
<evidence type="ECO:0000313" key="3">
    <source>
        <dbReference type="Proteomes" id="UP000578449"/>
    </source>
</evidence>
<protein>
    <recommendedName>
        <fullName evidence="1">DUF4326 domain-containing protein</fullName>
    </recommendedName>
</protein>
<gene>
    <name evidence="2" type="ORF">HNP84_010207</name>
</gene>
<keyword evidence="3" id="KW-1185">Reference proteome</keyword>
<dbReference type="RefSeq" id="WP_185057227.1">
    <property type="nucleotide sequence ID" value="NZ_BAABIX010000070.1"/>
</dbReference>
<reference evidence="2 3" key="1">
    <citation type="submission" date="2020-08" db="EMBL/GenBank/DDBJ databases">
        <title>Genomic Encyclopedia of Type Strains, Phase IV (KMG-IV): sequencing the most valuable type-strain genomes for metagenomic binning, comparative biology and taxonomic classification.</title>
        <authorList>
            <person name="Goeker M."/>
        </authorList>
    </citation>
    <scope>NUCLEOTIDE SEQUENCE [LARGE SCALE GENOMIC DNA]</scope>
    <source>
        <strain evidence="2 3">DSM 45615</strain>
    </source>
</reference>
<evidence type="ECO:0000259" key="1">
    <source>
        <dbReference type="Pfam" id="PF14216"/>
    </source>
</evidence>
<dbReference type="AlphaFoldDB" id="A0A840PRM7"/>